<dbReference type="EMBL" id="LXQA010031974">
    <property type="protein sequence ID" value="MCH96282.1"/>
    <property type="molecule type" value="Genomic_DNA"/>
</dbReference>
<name>A0A392N9E9_9FABA</name>
<reference evidence="1 2" key="1">
    <citation type="journal article" date="2018" name="Front. Plant Sci.">
        <title>Red Clover (Trifolium pratense) and Zigzag Clover (T. medium) - A Picture of Genomic Similarities and Differences.</title>
        <authorList>
            <person name="Dluhosova J."/>
            <person name="Istvanek J."/>
            <person name="Nedelnik J."/>
            <person name="Repkova J."/>
        </authorList>
    </citation>
    <scope>NUCLEOTIDE SEQUENCE [LARGE SCALE GENOMIC DNA]</scope>
    <source>
        <strain evidence="2">cv. 10/8</strain>
        <tissue evidence="1">Leaf</tissue>
    </source>
</reference>
<sequence length="165" mass="18494">KEVPAENEIEVQNLVSQETHAGPVQQLSVENNYKGSRLEIATSVLNIETEPRMEELFHKGTFSMTLKDVNDETAQGNLHSDDPVLQLIDDQVKVSSNDDGDDILMVPAMQLISAKKREVKVSPTSLSEDSIAKWVEEAEKYFRVKKCVARRAVSSLSENPLFCYL</sequence>
<dbReference type="Proteomes" id="UP000265520">
    <property type="component" value="Unassembled WGS sequence"/>
</dbReference>
<evidence type="ECO:0000313" key="1">
    <source>
        <dbReference type="EMBL" id="MCH96282.1"/>
    </source>
</evidence>
<comment type="caution">
    <text evidence="1">The sequence shown here is derived from an EMBL/GenBank/DDBJ whole genome shotgun (WGS) entry which is preliminary data.</text>
</comment>
<proteinExistence type="predicted"/>
<feature type="non-terminal residue" evidence="1">
    <location>
        <position position="1"/>
    </location>
</feature>
<keyword evidence="2" id="KW-1185">Reference proteome</keyword>
<protein>
    <submittedName>
        <fullName evidence="1">Uncharacterized protein</fullName>
    </submittedName>
</protein>
<dbReference type="AlphaFoldDB" id="A0A392N9E9"/>
<evidence type="ECO:0000313" key="2">
    <source>
        <dbReference type="Proteomes" id="UP000265520"/>
    </source>
</evidence>
<gene>
    <name evidence="1" type="ORF">A2U01_0017266</name>
</gene>
<organism evidence="1 2">
    <name type="scientific">Trifolium medium</name>
    <dbReference type="NCBI Taxonomy" id="97028"/>
    <lineage>
        <taxon>Eukaryota</taxon>
        <taxon>Viridiplantae</taxon>
        <taxon>Streptophyta</taxon>
        <taxon>Embryophyta</taxon>
        <taxon>Tracheophyta</taxon>
        <taxon>Spermatophyta</taxon>
        <taxon>Magnoliopsida</taxon>
        <taxon>eudicotyledons</taxon>
        <taxon>Gunneridae</taxon>
        <taxon>Pentapetalae</taxon>
        <taxon>rosids</taxon>
        <taxon>fabids</taxon>
        <taxon>Fabales</taxon>
        <taxon>Fabaceae</taxon>
        <taxon>Papilionoideae</taxon>
        <taxon>50 kb inversion clade</taxon>
        <taxon>NPAAA clade</taxon>
        <taxon>Hologalegina</taxon>
        <taxon>IRL clade</taxon>
        <taxon>Trifolieae</taxon>
        <taxon>Trifolium</taxon>
    </lineage>
</organism>
<accession>A0A392N9E9</accession>